<evidence type="ECO:0000313" key="2">
    <source>
        <dbReference type="Proteomes" id="UP000186817"/>
    </source>
</evidence>
<comment type="caution">
    <text evidence="1">The sequence shown here is derived from an EMBL/GenBank/DDBJ whole genome shotgun (WGS) entry which is preliminary data.</text>
</comment>
<dbReference type="EMBL" id="LSRX01008648">
    <property type="protein sequence ID" value="OLP47071.1"/>
    <property type="molecule type" value="Genomic_DNA"/>
</dbReference>
<proteinExistence type="predicted"/>
<dbReference type="AlphaFoldDB" id="A0A1Q8ZY91"/>
<dbReference type="Proteomes" id="UP000186817">
    <property type="component" value="Unassembled WGS sequence"/>
</dbReference>
<keyword evidence="2" id="KW-1185">Reference proteome</keyword>
<organism evidence="1 2">
    <name type="scientific">Symbiodinium microadriaticum</name>
    <name type="common">Dinoflagellate</name>
    <name type="synonym">Zooxanthella microadriatica</name>
    <dbReference type="NCBI Taxonomy" id="2951"/>
    <lineage>
        <taxon>Eukaryota</taxon>
        <taxon>Sar</taxon>
        <taxon>Alveolata</taxon>
        <taxon>Dinophyceae</taxon>
        <taxon>Suessiales</taxon>
        <taxon>Symbiodiniaceae</taxon>
        <taxon>Symbiodinium</taxon>
    </lineage>
</organism>
<sequence length="40" mass="4418">KRLRGGCGCASLRAGRGFTRRSSSEASLPLLWWPATEARR</sequence>
<gene>
    <name evidence="1" type="ORF">AK812_SmicGene48706</name>
</gene>
<evidence type="ECO:0000313" key="1">
    <source>
        <dbReference type="EMBL" id="OLP47071.1"/>
    </source>
</evidence>
<protein>
    <submittedName>
        <fullName evidence="1">Uncharacterized protein</fullName>
    </submittedName>
</protein>
<accession>A0A1Q8ZY91</accession>
<feature type="non-terminal residue" evidence="1">
    <location>
        <position position="40"/>
    </location>
</feature>
<name>A0A1Q8ZY91_SYMMI</name>
<reference evidence="1 2" key="1">
    <citation type="submission" date="2016-02" db="EMBL/GenBank/DDBJ databases">
        <title>Genome analysis of coral dinoflagellate symbionts highlights evolutionary adaptations to a symbiotic lifestyle.</title>
        <authorList>
            <person name="Aranda M."/>
            <person name="Li Y."/>
            <person name="Liew Y.J."/>
            <person name="Baumgarten S."/>
            <person name="Simakov O."/>
            <person name="Wilson M."/>
            <person name="Piel J."/>
            <person name="Ashoor H."/>
            <person name="Bougouffa S."/>
            <person name="Bajic V.B."/>
            <person name="Ryu T."/>
            <person name="Ravasi T."/>
            <person name="Bayer T."/>
            <person name="Micklem G."/>
            <person name="Kim H."/>
            <person name="Bhak J."/>
            <person name="Lajeunesse T.C."/>
            <person name="Voolstra C.R."/>
        </authorList>
    </citation>
    <scope>NUCLEOTIDE SEQUENCE [LARGE SCALE GENOMIC DNA]</scope>
    <source>
        <strain evidence="1 2">CCMP2467</strain>
    </source>
</reference>
<feature type="non-terminal residue" evidence="1">
    <location>
        <position position="1"/>
    </location>
</feature>